<organism evidence="1 2">
    <name type="scientific">Danio rerio</name>
    <name type="common">Zebrafish</name>
    <name type="synonym">Brachydanio rerio</name>
    <dbReference type="NCBI Taxonomy" id="7955"/>
    <lineage>
        <taxon>Eukaryota</taxon>
        <taxon>Metazoa</taxon>
        <taxon>Chordata</taxon>
        <taxon>Craniata</taxon>
        <taxon>Vertebrata</taxon>
        <taxon>Euteleostomi</taxon>
        <taxon>Actinopterygii</taxon>
        <taxon>Neopterygii</taxon>
        <taxon>Teleostei</taxon>
        <taxon>Ostariophysi</taxon>
        <taxon>Cypriniformes</taxon>
        <taxon>Danionidae</taxon>
        <taxon>Danioninae</taxon>
        <taxon>Danio</taxon>
    </lineage>
</organism>
<keyword evidence="1" id="KW-1185">Reference proteome</keyword>
<evidence type="ECO:0000313" key="1">
    <source>
        <dbReference type="Proteomes" id="UP000000437"/>
    </source>
</evidence>
<accession>A0AC58GBG4</accession>
<dbReference type="RefSeq" id="XP_073767064.1">
    <property type="nucleotide sequence ID" value="XM_073910963.1"/>
</dbReference>
<dbReference type="Proteomes" id="UP000000437">
    <property type="component" value="Chromosome 8"/>
</dbReference>
<reference evidence="2" key="1">
    <citation type="submission" date="2025-08" db="UniProtKB">
        <authorList>
            <consortium name="RefSeq"/>
        </authorList>
    </citation>
    <scope>IDENTIFICATION</scope>
    <source>
        <strain evidence="2">Tuebingen</strain>
        <tissue evidence="2">Fibroblasts and whole tissue</tissue>
    </source>
</reference>
<evidence type="ECO:0000313" key="2">
    <source>
        <dbReference type="RefSeq" id="XP_073767064.1"/>
    </source>
</evidence>
<sequence>MREEQQSFGFDNISCEEDVIQYAAAQINATKTFELCVSRDNMVERGLKMLKRQKIGSPVNPLKISFLGEHGVDTGALRKEFLTTIVAGFEKRLFEGDSKNGKMPKYSLNDLDNELFKVAGEIFAVSIAQGGPAPWFMQEWCYEYLATGNIRRDGVHDTEISPLIKMSTSSTYLHKTHSNAATTP</sequence>
<name>A0AC58GBG4_DANRE</name>
<proteinExistence type="predicted"/>
<protein>
    <submittedName>
        <fullName evidence="2">G2/M phase-specific E3 ubiquitin-protein ligase-like isoform X1</fullName>
    </submittedName>
</protein>
<gene>
    <name evidence="2" type="primary">LOC100330690</name>
</gene>